<evidence type="ECO:0000313" key="7">
    <source>
        <dbReference type="EMBL" id="UYG16764.1"/>
    </source>
</evidence>
<keyword evidence="8" id="KW-1185">Reference proteome</keyword>
<reference evidence="7" key="1">
    <citation type="submission" date="2022-10" db="EMBL/GenBank/DDBJ databases">
        <title>Whole-Genome Sequencing of Brachybacterium huguangmaarense BRM-3, Isolated from Betula schmidtii.</title>
        <authorList>
            <person name="Haam D."/>
        </authorList>
    </citation>
    <scope>NUCLEOTIDE SEQUENCE</scope>
    <source>
        <strain evidence="7">BRM-3</strain>
    </source>
</reference>
<accession>A0ABY6G1B4</accession>
<gene>
    <name evidence="7" type="ORF">BRM3_14370</name>
</gene>
<evidence type="ECO:0000256" key="1">
    <source>
        <dbReference type="ARBA" id="ARBA00004141"/>
    </source>
</evidence>
<dbReference type="CDD" id="cd15904">
    <property type="entry name" value="TSPO_MBR"/>
    <property type="match status" value="1"/>
</dbReference>
<dbReference type="Proteomes" id="UP001164305">
    <property type="component" value="Chromosome"/>
</dbReference>
<comment type="subcellular location">
    <subcellularLocation>
        <location evidence="1">Membrane</location>
        <topology evidence="1">Multi-pass membrane protein</topology>
    </subcellularLocation>
</comment>
<dbReference type="Gene3D" id="1.20.1260.100">
    <property type="entry name" value="TspO/MBR protein"/>
    <property type="match status" value="1"/>
</dbReference>
<dbReference type="EMBL" id="CP107020">
    <property type="protein sequence ID" value="UYG16764.1"/>
    <property type="molecule type" value="Genomic_DNA"/>
</dbReference>
<keyword evidence="5 6" id="KW-0472">Membrane</keyword>
<keyword evidence="4 6" id="KW-1133">Transmembrane helix</keyword>
<proteinExistence type="inferred from homology"/>
<evidence type="ECO:0000256" key="2">
    <source>
        <dbReference type="ARBA" id="ARBA00007524"/>
    </source>
</evidence>
<dbReference type="PANTHER" id="PTHR10057:SF0">
    <property type="entry name" value="TRANSLOCATOR PROTEIN"/>
    <property type="match status" value="1"/>
</dbReference>
<sequence length="169" mass="18441">MSRSHPSRSLLPRARHLVPTGLLTAAAAAAGTVATRQGVDSDWFERLDKPDFFPPRWAFPVAWTALYADIAATSAAALDELPEEERRALWRALTVNLGLNAAWCWVFFARREVALSVPVVAALTLSSAGLVRRVGRARRRYALALLPYPAWCAFATALSGAISARNPED</sequence>
<comment type="similarity">
    <text evidence="2">Belongs to the TspO/BZRP family.</text>
</comment>
<dbReference type="PIRSF" id="PIRSF005859">
    <property type="entry name" value="PBR"/>
    <property type="match status" value="1"/>
</dbReference>
<protein>
    <submittedName>
        <fullName evidence="7">Tryptophan-rich sensory protein</fullName>
    </submittedName>
</protein>
<evidence type="ECO:0000256" key="4">
    <source>
        <dbReference type="ARBA" id="ARBA00022989"/>
    </source>
</evidence>
<dbReference type="PANTHER" id="PTHR10057">
    <property type="entry name" value="PERIPHERAL-TYPE BENZODIAZEPINE RECEPTOR"/>
    <property type="match status" value="1"/>
</dbReference>
<keyword evidence="3 6" id="KW-0812">Transmembrane</keyword>
<evidence type="ECO:0000256" key="5">
    <source>
        <dbReference type="ARBA" id="ARBA00023136"/>
    </source>
</evidence>
<dbReference type="InterPro" id="IPR004307">
    <property type="entry name" value="TspO_MBR"/>
</dbReference>
<organism evidence="7 8">
    <name type="scientific">Brachybacterium huguangmaarense</name>
    <dbReference type="NCBI Taxonomy" id="1652028"/>
    <lineage>
        <taxon>Bacteria</taxon>
        <taxon>Bacillati</taxon>
        <taxon>Actinomycetota</taxon>
        <taxon>Actinomycetes</taxon>
        <taxon>Micrococcales</taxon>
        <taxon>Dermabacteraceae</taxon>
        <taxon>Brachybacterium</taxon>
    </lineage>
</organism>
<evidence type="ECO:0000256" key="6">
    <source>
        <dbReference type="SAM" id="Phobius"/>
    </source>
</evidence>
<evidence type="ECO:0000256" key="3">
    <source>
        <dbReference type="ARBA" id="ARBA00022692"/>
    </source>
</evidence>
<dbReference type="Pfam" id="PF03073">
    <property type="entry name" value="TspO_MBR"/>
    <property type="match status" value="1"/>
</dbReference>
<name>A0ABY6G1B4_9MICO</name>
<dbReference type="InterPro" id="IPR038330">
    <property type="entry name" value="TspO/MBR-related_sf"/>
</dbReference>
<feature type="transmembrane region" description="Helical" evidence="6">
    <location>
        <begin position="143"/>
        <end position="164"/>
    </location>
</feature>
<dbReference type="RefSeq" id="WP_263593977.1">
    <property type="nucleotide sequence ID" value="NZ_CP107020.1"/>
</dbReference>
<evidence type="ECO:0000313" key="8">
    <source>
        <dbReference type="Proteomes" id="UP001164305"/>
    </source>
</evidence>